<accession>A0A6J7WEC3</accession>
<name>A0A6J7WEC3_9CAUD</name>
<reference evidence="2" key="1">
    <citation type="submission" date="2020-05" db="EMBL/GenBank/DDBJ databases">
        <authorList>
            <person name="Chiriac C."/>
            <person name="Salcher M."/>
            <person name="Ghai R."/>
            <person name="Kavagutti S V."/>
        </authorList>
    </citation>
    <scope>NUCLEOTIDE SEQUENCE</scope>
</reference>
<dbReference type="EMBL" id="LR796187">
    <property type="protein sequence ID" value="CAB4124655.1"/>
    <property type="molecule type" value="Genomic_DNA"/>
</dbReference>
<dbReference type="EMBL" id="LR798231">
    <property type="protein sequence ID" value="CAB5208765.1"/>
    <property type="molecule type" value="Genomic_DNA"/>
</dbReference>
<proteinExistence type="predicted"/>
<protein>
    <submittedName>
        <fullName evidence="2">Uncharacterized protein</fullName>
    </submittedName>
</protein>
<evidence type="ECO:0000313" key="1">
    <source>
        <dbReference type="EMBL" id="CAB4124655.1"/>
    </source>
</evidence>
<organism evidence="2">
    <name type="scientific">uncultured Caudovirales phage</name>
    <dbReference type="NCBI Taxonomy" id="2100421"/>
    <lineage>
        <taxon>Viruses</taxon>
        <taxon>Duplodnaviria</taxon>
        <taxon>Heunggongvirae</taxon>
        <taxon>Uroviricota</taxon>
        <taxon>Caudoviricetes</taxon>
        <taxon>Peduoviridae</taxon>
        <taxon>Maltschvirus</taxon>
        <taxon>Maltschvirus maltsch</taxon>
    </lineage>
</organism>
<sequence>MKLHYKFLDIPNHKLISDKLYDYVANHTYVPHEEKFTNPLNLQEAYEYVPELKEALDNLGLEMTYLSIIQSIPGSYFDGGVHVDVGDAIHGARFIWPVYNCIGSETRFFDIPPELMKFSEVPDGYHAIIPTVPPPYKQIDQYELTAPAAIDTRVPHGVFCDQSNPNRRWSASMTFKNPPDYLLEI</sequence>
<evidence type="ECO:0000313" key="2">
    <source>
        <dbReference type="EMBL" id="CAB5208765.1"/>
    </source>
</evidence>
<gene>
    <name evidence="2" type="ORF">UFOVP181_155</name>
    <name evidence="1" type="ORF">UFOVP57_7</name>
</gene>